<keyword evidence="6" id="KW-1185">Reference proteome</keyword>
<organism evidence="5 6">
    <name type="scientific">Gordonibacter pamelaeae</name>
    <dbReference type="NCBI Taxonomy" id="471189"/>
    <lineage>
        <taxon>Bacteria</taxon>
        <taxon>Bacillati</taxon>
        <taxon>Actinomycetota</taxon>
        <taxon>Coriobacteriia</taxon>
        <taxon>Eggerthellales</taxon>
        <taxon>Eggerthellaceae</taxon>
        <taxon>Gordonibacter</taxon>
    </lineage>
</organism>
<dbReference type="InterPro" id="IPR015422">
    <property type="entry name" value="PyrdxlP-dep_Trfase_small"/>
</dbReference>
<evidence type="ECO:0000313" key="6">
    <source>
        <dbReference type="Proteomes" id="UP000254000"/>
    </source>
</evidence>
<dbReference type="GeneID" id="78358476"/>
<sequence>MLHFDSDYMEGAHPAIIERLAATNLDQTSGYGTDEVCERARQRIREACACPEAAVYFLVGGTQANAAVADQILRPWEGIVSATTGHITAHEAGAVEACGRKTLPLPQHDGKLDAAEVRAYCEAYWADENREHIVAPGAVYISHPTEYGTVYSLVELEALSQVCRDFGMRLFMDGARLGYGLAAVGADVALPDIARLCDAFYIGGTKVGALCGEAVVFTKPGLDDHFFTLMKKRGALLAKGRFLGLQFDVLFEEEDGGLRYENAGRHAVALAQRLAEGFRAKGYDLHLDSPTNQQFVVLDDDAKARLAEHASFGFWELAPDGRTVVRFATSWATRPEAVDELLALL</sequence>
<comment type="similarity">
    <text evidence="2">Belongs to the threonine aldolase family.</text>
</comment>
<comment type="caution">
    <text evidence="5">The sequence shown here is derived from an EMBL/GenBank/DDBJ whole genome shotgun (WGS) entry which is preliminary data.</text>
</comment>
<dbReference type="SUPFAM" id="SSF53383">
    <property type="entry name" value="PLP-dependent transferases"/>
    <property type="match status" value="1"/>
</dbReference>
<dbReference type="EMBL" id="PPTS01000001">
    <property type="protein sequence ID" value="RDB67224.1"/>
    <property type="molecule type" value="Genomic_DNA"/>
</dbReference>
<dbReference type="Pfam" id="PF01212">
    <property type="entry name" value="Beta_elim_lyase"/>
    <property type="match status" value="1"/>
</dbReference>
<evidence type="ECO:0000256" key="2">
    <source>
        <dbReference type="ARBA" id="ARBA00006966"/>
    </source>
</evidence>
<gene>
    <name evidence="5" type="ORF">C1877_01945</name>
</gene>
<comment type="cofactor">
    <cofactor evidence="1">
        <name>pyridoxal 5'-phosphate</name>
        <dbReference type="ChEBI" id="CHEBI:597326"/>
    </cofactor>
</comment>
<accession>A0A369M741</accession>
<evidence type="ECO:0000313" key="5">
    <source>
        <dbReference type="EMBL" id="RDB67224.1"/>
    </source>
</evidence>
<dbReference type="GO" id="GO:0016829">
    <property type="term" value="F:lyase activity"/>
    <property type="evidence" value="ECO:0007669"/>
    <property type="project" value="InterPro"/>
</dbReference>
<dbReference type="Gene3D" id="3.90.1150.10">
    <property type="entry name" value="Aspartate Aminotransferase, domain 1"/>
    <property type="match status" value="1"/>
</dbReference>
<dbReference type="InterPro" id="IPR015421">
    <property type="entry name" value="PyrdxlP-dep_Trfase_major"/>
</dbReference>
<dbReference type="Proteomes" id="UP000254000">
    <property type="component" value="Unassembled WGS sequence"/>
</dbReference>
<dbReference type="PANTHER" id="PTHR48097:SF5">
    <property type="entry name" value="LOW SPECIFICITY L-THREONINE ALDOLASE"/>
    <property type="match status" value="1"/>
</dbReference>
<evidence type="ECO:0000256" key="1">
    <source>
        <dbReference type="ARBA" id="ARBA00001933"/>
    </source>
</evidence>
<dbReference type="Gene3D" id="3.40.640.10">
    <property type="entry name" value="Type I PLP-dependent aspartate aminotransferase-like (Major domain)"/>
    <property type="match status" value="1"/>
</dbReference>
<protein>
    <submittedName>
        <fullName evidence="5">Low specificity L-threonine aldolase</fullName>
    </submittedName>
</protein>
<dbReference type="RefSeq" id="WP_015540020.1">
    <property type="nucleotide sequence ID" value="NZ_CABMMS010000001.1"/>
</dbReference>
<dbReference type="AlphaFoldDB" id="A0A369M741"/>
<dbReference type="InterPro" id="IPR015424">
    <property type="entry name" value="PyrdxlP-dep_Trfase"/>
</dbReference>
<dbReference type="GO" id="GO:0006520">
    <property type="term" value="P:amino acid metabolic process"/>
    <property type="evidence" value="ECO:0007669"/>
    <property type="project" value="InterPro"/>
</dbReference>
<reference evidence="5 6" key="1">
    <citation type="journal article" date="2018" name="Elife">
        <title>Discovery and characterization of a prevalent human gut bacterial enzyme sufficient for the inactivation of a family of plant toxins.</title>
        <authorList>
            <person name="Koppel N."/>
            <person name="Bisanz J.E."/>
            <person name="Pandelia M.E."/>
            <person name="Turnbaugh P.J."/>
            <person name="Balskus E.P."/>
        </authorList>
    </citation>
    <scope>NUCLEOTIDE SEQUENCE [LARGE SCALE GENOMIC DNA]</scope>
    <source>
        <strain evidence="5 6">3C</strain>
    </source>
</reference>
<evidence type="ECO:0000256" key="3">
    <source>
        <dbReference type="ARBA" id="ARBA00022898"/>
    </source>
</evidence>
<proteinExistence type="inferred from homology"/>
<feature type="domain" description="Aromatic amino acid beta-eliminating lyase/threonine aldolase" evidence="4">
    <location>
        <begin position="5"/>
        <end position="296"/>
    </location>
</feature>
<keyword evidence="3" id="KW-0663">Pyridoxal phosphate</keyword>
<dbReference type="OrthoDB" id="9774495at2"/>
<evidence type="ECO:0000259" key="4">
    <source>
        <dbReference type="Pfam" id="PF01212"/>
    </source>
</evidence>
<name>A0A369M741_9ACTN</name>
<dbReference type="InterPro" id="IPR001597">
    <property type="entry name" value="ArAA_b-elim_lyase/Thr_aldolase"/>
</dbReference>
<dbReference type="PANTHER" id="PTHR48097">
    <property type="entry name" value="L-THREONINE ALDOLASE-RELATED"/>
    <property type="match status" value="1"/>
</dbReference>